<keyword evidence="4" id="KW-0808">Transferase</keyword>
<dbReference type="STRING" id="393003.SAMN05660461_0531"/>
<dbReference type="InterPro" id="IPR003661">
    <property type="entry name" value="HisK_dim/P_dom"/>
</dbReference>
<evidence type="ECO:0000256" key="6">
    <source>
        <dbReference type="ARBA" id="ARBA00022777"/>
    </source>
</evidence>
<keyword evidence="13" id="KW-1185">Reference proteome</keyword>
<dbReference type="PANTHER" id="PTHR42878">
    <property type="entry name" value="TWO-COMPONENT HISTIDINE KINASE"/>
    <property type="match status" value="1"/>
</dbReference>
<dbReference type="FunFam" id="3.30.565.10:FF:000006">
    <property type="entry name" value="Sensor histidine kinase WalK"/>
    <property type="match status" value="1"/>
</dbReference>
<keyword evidence="9" id="KW-0175">Coiled coil</keyword>
<dbReference type="Pfam" id="PF02518">
    <property type="entry name" value="HATPase_c"/>
    <property type="match status" value="1"/>
</dbReference>
<keyword evidence="10" id="KW-1133">Transmembrane helix</keyword>
<dbReference type="Pfam" id="PF00512">
    <property type="entry name" value="HisKA"/>
    <property type="match status" value="1"/>
</dbReference>
<evidence type="ECO:0000256" key="10">
    <source>
        <dbReference type="SAM" id="Phobius"/>
    </source>
</evidence>
<evidence type="ECO:0000256" key="5">
    <source>
        <dbReference type="ARBA" id="ARBA00022741"/>
    </source>
</evidence>
<feature type="coiled-coil region" evidence="9">
    <location>
        <begin position="437"/>
        <end position="467"/>
    </location>
</feature>
<evidence type="ECO:0000256" key="4">
    <source>
        <dbReference type="ARBA" id="ARBA00022679"/>
    </source>
</evidence>
<evidence type="ECO:0000256" key="3">
    <source>
        <dbReference type="ARBA" id="ARBA00022553"/>
    </source>
</evidence>
<keyword evidence="8" id="KW-0902">Two-component regulatory system</keyword>
<keyword evidence="6 12" id="KW-0418">Kinase</keyword>
<sequence>MSVKTTGCYSLLLQVSVLVTCWLSSCREEPAREVPDHPKLVEAILDSTNDLLNVGKVQESIHYLDSAFQQIPAPGPIDQWEKYNHKVNFYLNYDFNLKKARLNADSMTFILKGNEERYKTEYANAIFAKGHVLLAERRYAEAFKYYYDGRTFAHQHLDSCSYFEFTSKLGLVRYSQGQYLKAIPYLIQALSENATCKTDDRFNKYFSFRQSTLTAIALAYELAGMPDSAIYYYQKGLAFIDQNAHKYPERKNFIETSRGVIYGNLGGVYAEQHQDKEAEHYLKESITVNSNPDHDFQDAQTAKLKLAGLYVKQKRFNEAGELLDQLEAYLGKEGNNPTNENLRQRWYKVKWNYFDKTGQYQLAYPFIKKFQRAQDSVSKVSAGLRDIDMDAIFKDTEQQYKLALLKKDNELKTGYLTGFVVFSIMVVVILAGVWYSLRRSKELNNKLAQKNEQLQMALGSLEQSQQENTRIMKIVAHDLRNPIAAAVSIATLLLENDELQPADREMLGLMKTSSLHSLDMIADLLNMNITAEGLTKEPVEIHTLLRYCIDLLKFKSSEKNQMITLHTEEIVIPINREKIWRVISNIVVNAMKFSPEGSVINVALVDQQDAVLISVADHGIGIPENLRNKVFSMFTDAKRQGTSGEQSFGLGLAISRQIVEAHEGKIWFESNAGAGTTFYVELPKRR</sequence>
<dbReference type="SMART" id="SM00387">
    <property type="entry name" value="HATPase_c"/>
    <property type="match status" value="1"/>
</dbReference>
<dbReference type="SMART" id="SM00028">
    <property type="entry name" value="TPR"/>
    <property type="match status" value="4"/>
</dbReference>
<dbReference type="PROSITE" id="PS51257">
    <property type="entry name" value="PROKAR_LIPOPROTEIN"/>
    <property type="match status" value="1"/>
</dbReference>
<dbReference type="PANTHER" id="PTHR42878:SF7">
    <property type="entry name" value="SENSOR HISTIDINE KINASE GLRK"/>
    <property type="match status" value="1"/>
</dbReference>
<dbReference type="GO" id="GO:0030295">
    <property type="term" value="F:protein kinase activator activity"/>
    <property type="evidence" value="ECO:0007669"/>
    <property type="project" value="TreeGrafter"/>
</dbReference>
<dbReference type="SUPFAM" id="SSF55874">
    <property type="entry name" value="ATPase domain of HSP90 chaperone/DNA topoisomerase II/histidine kinase"/>
    <property type="match status" value="1"/>
</dbReference>
<organism evidence="12 13">
    <name type="scientific">Chitinophaga ginsengisegetis</name>
    <dbReference type="NCBI Taxonomy" id="393003"/>
    <lineage>
        <taxon>Bacteria</taxon>
        <taxon>Pseudomonadati</taxon>
        <taxon>Bacteroidota</taxon>
        <taxon>Chitinophagia</taxon>
        <taxon>Chitinophagales</taxon>
        <taxon>Chitinophagaceae</taxon>
        <taxon>Chitinophaga</taxon>
    </lineage>
</organism>
<dbReference type="GO" id="GO:0007234">
    <property type="term" value="P:osmosensory signaling via phosphorelay pathway"/>
    <property type="evidence" value="ECO:0007669"/>
    <property type="project" value="TreeGrafter"/>
</dbReference>
<dbReference type="InterPro" id="IPR036890">
    <property type="entry name" value="HATPase_C_sf"/>
</dbReference>
<dbReference type="InterPro" id="IPR005467">
    <property type="entry name" value="His_kinase_dom"/>
</dbReference>
<gene>
    <name evidence="12" type="ORF">SAMN05660461_0531</name>
</gene>
<accession>A0A1T5N5T5</accession>
<dbReference type="InterPro" id="IPR003594">
    <property type="entry name" value="HATPase_dom"/>
</dbReference>
<dbReference type="SUPFAM" id="SSF48452">
    <property type="entry name" value="TPR-like"/>
    <property type="match status" value="2"/>
</dbReference>
<dbReference type="InterPro" id="IPR036097">
    <property type="entry name" value="HisK_dim/P_sf"/>
</dbReference>
<dbReference type="SUPFAM" id="SSF47384">
    <property type="entry name" value="Homodimeric domain of signal transducing histidine kinase"/>
    <property type="match status" value="1"/>
</dbReference>
<dbReference type="AlphaFoldDB" id="A0A1T5N5T5"/>
<dbReference type="CDD" id="cd00082">
    <property type="entry name" value="HisKA"/>
    <property type="match status" value="1"/>
</dbReference>
<evidence type="ECO:0000256" key="2">
    <source>
        <dbReference type="ARBA" id="ARBA00012438"/>
    </source>
</evidence>
<dbReference type="RefSeq" id="WP_079467860.1">
    <property type="nucleotide sequence ID" value="NZ_FUZZ01000001.1"/>
</dbReference>
<keyword evidence="7" id="KW-0067">ATP-binding</keyword>
<keyword evidence="5" id="KW-0547">Nucleotide-binding</keyword>
<feature type="domain" description="Histidine kinase" evidence="11">
    <location>
        <begin position="474"/>
        <end position="686"/>
    </location>
</feature>
<evidence type="ECO:0000313" key="13">
    <source>
        <dbReference type="Proteomes" id="UP000190166"/>
    </source>
</evidence>
<dbReference type="Gene3D" id="1.10.287.130">
    <property type="match status" value="1"/>
</dbReference>
<dbReference type="GO" id="GO:0005524">
    <property type="term" value="F:ATP binding"/>
    <property type="evidence" value="ECO:0007669"/>
    <property type="project" value="UniProtKB-KW"/>
</dbReference>
<evidence type="ECO:0000256" key="7">
    <source>
        <dbReference type="ARBA" id="ARBA00022840"/>
    </source>
</evidence>
<dbReference type="Gene3D" id="1.25.40.10">
    <property type="entry name" value="Tetratricopeptide repeat domain"/>
    <property type="match status" value="1"/>
</dbReference>
<keyword evidence="10" id="KW-0812">Transmembrane</keyword>
<dbReference type="GO" id="GO:0000156">
    <property type="term" value="F:phosphorelay response regulator activity"/>
    <property type="evidence" value="ECO:0007669"/>
    <property type="project" value="TreeGrafter"/>
</dbReference>
<evidence type="ECO:0000256" key="9">
    <source>
        <dbReference type="SAM" id="Coils"/>
    </source>
</evidence>
<keyword evidence="3" id="KW-0597">Phosphoprotein</keyword>
<dbReference type="Proteomes" id="UP000190166">
    <property type="component" value="Unassembled WGS sequence"/>
</dbReference>
<keyword evidence="10" id="KW-0472">Membrane</keyword>
<evidence type="ECO:0000256" key="1">
    <source>
        <dbReference type="ARBA" id="ARBA00000085"/>
    </source>
</evidence>
<dbReference type="InterPro" id="IPR004358">
    <property type="entry name" value="Sig_transdc_His_kin-like_C"/>
</dbReference>
<protein>
    <recommendedName>
        <fullName evidence="2">histidine kinase</fullName>
        <ecNumber evidence="2">2.7.13.3</ecNumber>
    </recommendedName>
</protein>
<reference evidence="12 13" key="1">
    <citation type="submission" date="2017-02" db="EMBL/GenBank/DDBJ databases">
        <authorList>
            <person name="Peterson S.W."/>
        </authorList>
    </citation>
    <scope>NUCLEOTIDE SEQUENCE [LARGE SCALE GENOMIC DNA]</scope>
    <source>
        <strain evidence="12 13">DSM 18108</strain>
    </source>
</reference>
<name>A0A1T5N5T5_9BACT</name>
<dbReference type="PRINTS" id="PR00344">
    <property type="entry name" value="BCTRLSENSOR"/>
</dbReference>
<evidence type="ECO:0000256" key="8">
    <source>
        <dbReference type="ARBA" id="ARBA00023012"/>
    </source>
</evidence>
<evidence type="ECO:0000259" key="11">
    <source>
        <dbReference type="PROSITE" id="PS50109"/>
    </source>
</evidence>
<dbReference type="InterPro" id="IPR011990">
    <property type="entry name" value="TPR-like_helical_dom_sf"/>
</dbReference>
<comment type="catalytic activity">
    <reaction evidence="1">
        <text>ATP + protein L-histidine = ADP + protein N-phospho-L-histidine.</text>
        <dbReference type="EC" id="2.7.13.3"/>
    </reaction>
</comment>
<dbReference type="SMART" id="SM00388">
    <property type="entry name" value="HisKA"/>
    <property type="match status" value="1"/>
</dbReference>
<dbReference type="InterPro" id="IPR019734">
    <property type="entry name" value="TPR_rpt"/>
</dbReference>
<dbReference type="GO" id="GO:0000155">
    <property type="term" value="F:phosphorelay sensor kinase activity"/>
    <property type="evidence" value="ECO:0007669"/>
    <property type="project" value="InterPro"/>
</dbReference>
<dbReference type="EC" id="2.7.13.3" evidence="2"/>
<dbReference type="Gene3D" id="3.30.565.10">
    <property type="entry name" value="Histidine kinase-like ATPase, C-terminal domain"/>
    <property type="match status" value="1"/>
</dbReference>
<proteinExistence type="predicted"/>
<evidence type="ECO:0000313" key="12">
    <source>
        <dbReference type="EMBL" id="SKC95825.1"/>
    </source>
</evidence>
<feature type="transmembrane region" description="Helical" evidence="10">
    <location>
        <begin position="415"/>
        <end position="437"/>
    </location>
</feature>
<dbReference type="InterPro" id="IPR050351">
    <property type="entry name" value="BphY/WalK/GraS-like"/>
</dbReference>
<dbReference type="PROSITE" id="PS50109">
    <property type="entry name" value="HIS_KIN"/>
    <property type="match status" value="1"/>
</dbReference>
<dbReference type="EMBL" id="FUZZ01000001">
    <property type="protein sequence ID" value="SKC95825.1"/>
    <property type="molecule type" value="Genomic_DNA"/>
</dbReference>